<dbReference type="Proteomes" id="UP000003692">
    <property type="component" value="Unassembled WGS sequence"/>
</dbReference>
<dbReference type="EMBL" id="ADGK01000194">
    <property type="protein sequence ID" value="EFE22687.1"/>
    <property type="molecule type" value="Genomic_DNA"/>
</dbReference>
<proteinExistence type="predicted"/>
<accession>D4F6B4</accession>
<reference evidence="1 2" key="1">
    <citation type="submission" date="2010-02" db="EMBL/GenBank/DDBJ databases">
        <authorList>
            <person name="Weinstock G."/>
            <person name="Sodergren E."/>
            <person name="Clifton S."/>
            <person name="Fulton L."/>
            <person name="Fulton B."/>
            <person name="Courtney L."/>
            <person name="Fronick C."/>
            <person name="Harrison M."/>
            <person name="Strong C."/>
            <person name="Farmer C."/>
            <person name="Delahaunty K."/>
            <person name="Markovic C."/>
            <person name="Hall O."/>
            <person name="Minx P."/>
            <person name="Tomlinson C."/>
            <person name="Mitreva M."/>
            <person name="Nelson J."/>
            <person name="Hou S."/>
            <person name="Wollam A."/>
            <person name="Pepin K.H."/>
            <person name="Johnson M."/>
            <person name="Bhonagiri V."/>
            <person name="Zhang X."/>
            <person name="Suruliraj S."/>
            <person name="Warren W."/>
            <person name="Chinwalla A."/>
            <person name="Mardis E.R."/>
            <person name="Wilson R.K."/>
        </authorList>
    </citation>
    <scope>NUCLEOTIDE SEQUENCE [LARGE SCALE GENOMIC DNA]</scope>
    <source>
        <strain evidence="1 2">ATCC 23685</strain>
    </source>
</reference>
<sequence>MISPLVYTRLGLSWRHGPLRVKGKIGLQQKIHQSLYNIARQP</sequence>
<dbReference type="AlphaFoldDB" id="D4F6B4"/>
<gene>
    <name evidence="1" type="ORF">EDWATA_02295</name>
</gene>
<comment type="caution">
    <text evidence="1">The sequence shown here is derived from an EMBL/GenBank/DDBJ whole genome shotgun (WGS) entry which is preliminary data.</text>
</comment>
<evidence type="ECO:0000313" key="2">
    <source>
        <dbReference type="Proteomes" id="UP000003692"/>
    </source>
</evidence>
<organism evidence="1 2">
    <name type="scientific">Edwardsiella tarda ATCC 23685</name>
    <dbReference type="NCBI Taxonomy" id="500638"/>
    <lineage>
        <taxon>Bacteria</taxon>
        <taxon>Pseudomonadati</taxon>
        <taxon>Pseudomonadota</taxon>
        <taxon>Gammaproteobacteria</taxon>
        <taxon>Enterobacterales</taxon>
        <taxon>Hafniaceae</taxon>
        <taxon>Edwardsiella</taxon>
    </lineage>
</organism>
<name>D4F6B4_EDWTA</name>
<dbReference type="HOGENOM" id="CLU_3250721_0_0_6"/>
<protein>
    <submittedName>
        <fullName evidence="1">Uncharacterized protein</fullName>
    </submittedName>
</protein>
<evidence type="ECO:0000313" key="1">
    <source>
        <dbReference type="EMBL" id="EFE22687.1"/>
    </source>
</evidence>